<keyword evidence="5" id="KW-1185">Reference proteome</keyword>
<dbReference type="InterPro" id="IPR036950">
    <property type="entry name" value="PBP_transglycosylase"/>
</dbReference>
<evidence type="ECO:0000256" key="1">
    <source>
        <dbReference type="ARBA" id="ARBA00004752"/>
    </source>
</evidence>
<dbReference type="Proteomes" id="UP000006844">
    <property type="component" value="Chromosome"/>
</dbReference>
<evidence type="ECO:0000313" key="5">
    <source>
        <dbReference type="Proteomes" id="UP000006844"/>
    </source>
</evidence>
<dbReference type="Gene3D" id="1.10.3810.10">
    <property type="entry name" value="Biosynthetic peptidoglycan transglycosylase-like"/>
    <property type="match status" value="1"/>
</dbReference>
<dbReference type="EMBL" id="CP002467">
    <property type="protein sequence ID" value="ADV84127.1"/>
    <property type="molecule type" value="Genomic_DNA"/>
</dbReference>
<evidence type="ECO:0000256" key="2">
    <source>
        <dbReference type="ARBA" id="ARBA00022679"/>
    </source>
</evidence>
<dbReference type="GO" id="GO:0008955">
    <property type="term" value="F:peptidoglycan glycosyltransferase activity"/>
    <property type="evidence" value="ECO:0007669"/>
    <property type="project" value="TreeGrafter"/>
</dbReference>
<dbReference type="AlphaFoldDB" id="E8V8U0"/>
<comment type="pathway">
    <text evidence="1">Cell wall biogenesis; peptidoglycan biosynthesis.</text>
</comment>
<dbReference type="InterPro" id="IPR050396">
    <property type="entry name" value="Glycosyltr_51/Transpeptidase"/>
</dbReference>
<reference evidence="4 5" key="1">
    <citation type="journal article" date="2012" name="Stand. Genomic Sci.">
        <title>Complete genome sequence of Terriglobus saanensis type strain SP1PR4(T), an Acidobacteria from tundra soil.</title>
        <authorList>
            <person name="Rawat S.R."/>
            <person name="Mannisto M.K."/>
            <person name="Starovoytov V."/>
            <person name="Goodwin L."/>
            <person name="Nolan M."/>
            <person name="Hauser L."/>
            <person name="Land M."/>
            <person name="Davenport K.W."/>
            <person name="Woyke T."/>
            <person name="Haggblom M.M."/>
        </authorList>
    </citation>
    <scope>NUCLEOTIDE SEQUENCE</scope>
    <source>
        <strain evidence="5">ATCC BAA-1853 / DSM 23119 / SP1PR4</strain>
    </source>
</reference>
<dbReference type="InterPro" id="IPR001264">
    <property type="entry name" value="Glyco_trans_51"/>
</dbReference>
<proteinExistence type="predicted"/>
<evidence type="ECO:0000313" key="4">
    <source>
        <dbReference type="EMBL" id="ADV84127.1"/>
    </source>
</evidence>
<dbReference type="HOGENOM" id="CLU_1239642_0_0_0"/>
<dbReference type="eggNOG" id="COG0744">
    <property type="taxonomic scope" value="Bacteria"/>
</dbReference>
<dbReference type="SUPFAM" id="SSF53955">
    <property type="entry name" value="Lysozyme-like"/>
    <property type="match status" value="1"/>
</dbReference>
<keyword evidence="2 4" id="KW-0808">Transferase</keyword>
<feature type="domain" description="Glycosyl transferase family 51" evidence="3">
    <location>
        <begin position="39"/>
        <end position="184"/>
    </location>
</feature>
<dbReference type="Pfam" id="PF00912">
    <property type="entry name" value="Transgly"/>
    <property type="match status" value="1"/>
</dbReference>
<dbReference type="PANTHER" id="PTHR32282">
    <property type="entry name" value="BINDING PROTEIN TRANSPEPTIDASE, PUTATIVE-RELATED"/>
    <property type="match status" value="1"/>
</dbReference>
<accession>E8V8U0</accession>
<sequence>MTCWIDKDGQRASPSSILSDKFFGGGAVRWAFTAAPSLGLPPHLIAFVLLIEDKRFPTHIGVDPIGMVRAFAGNIRGRMRQGGSTIPQQLANVRRISGSGIILRRNLRYKGLQVANGIRYTLSRTKVALLVEYLGSIYWGRNYYGLERASMGYFGVSAKDLTPCQSFFLAERIANPNRFSPQRIRNLVSRPAIAALLQGEPSNRTDVEKIYREQLTLDGEGKR</sequence>
<protein>
    <submittedName>
        <fullName evidence="4">Glycosyl transferase family 51</fullName>
    </submittedName>
</protein>
<dbReference type="KEGG" id="tsa:AciPR4_3373"/>
<dbReference type="GO" id="GO:0009252">
    <property type="term" value="P:peptidoglycan biosynthetic process"/>
    <property type="evidence" value="ECO:0007669"/>
    <property type="project" value="TreeGrafter"/>
</dbReference>
<gene>
    <name evidence="4" type="ordered locus">AciPR4_3373</name>
</gene>
<dbReference type="STRING" id="401053.AciPR4_3373"/>
<organism evidence="4 5">
    <name type="scientific">Terriglobus saanensis (strain ATCC BAA-1853 / DSM 23119 / SP1PR4)</name>
    <dbReference type="NCBI Taxonomy" id="401053"/>
    <lineage>
        <taxon>Bacteria</taxon>
        <taxon>Pseudomonadati</taxon>
        <taxon>Acidobacteriota</taxon>
        <taxon>Terriglobia</taxon>
        <taxon>Terriglobales</taxon>
        <taxon>Acidobacteriaceae</taxon>
        <taxon>Terriglobus</taxon>
    </lineage>
</organism>
<evidence type="ECO:0000259" key="3">
    <source>
        <dbReference type="Pfam" id="PF00912"/>
    </source>
</evidence>
<name>E8V8U0_TERSS</name>
<dbReference type="GO" id="GO:0030288">
    <property type="term" value="C:outer membrane-bounded periplasmic space"/>
    <property type="evidence" value="ECO:0007669"/>
    <property type="project" value="TreeGrafter"/>
</dbReference>
<dbReference type="InterPro" id="IPR023346">
    <property type="entry name" value="Lysozyme-like_dom_sf"/>
</dbReference>
<dbReference type="PANTHER" id="PTHR32282:SF33">
    <property type="entry name" value="PEPTIDOGLYCAN GLYCOSYLTRANSFERASE"/>
    <property type="match status" value="1"/>
</dbReference>